<evidence type="ECO:0000256" key="1">
    <source>
        <dbReference type="ARBA" id="ARBA00000707"/>
    </source>
</evidence>
<dbReference type="PANTHER" id="PTHR21646">
    <property type="entry name" value="UBIQUITIN CARBOXYL-TERMINAL HYDROLASE"/>
    <property type="match status" value="1"/>
</dbReference>
<dbReference type="PROSITE" id="PS00972">
    <property type="entry name" value="USP_1"/>
    <property type="match status" value="1"/>
</dbReference>
<keyword evidence="6" id="KW-1185">Reference proteome</keyword>
<feature type="region of interest" description="Disordered" evidence="3">
    <location>
        <begin position="1"/>
        <end position="31"/>
    </location>
</feature>
<evidence type="ECO:0000259" key="4">
    <source>
        <dbReference type="PROSITE" id="PS50235"/>
    </source>
</evidence>
<dbReference type="GO" id="GO:0016787">
    <property type="term" value="F:hydrolase activity"/>
    <property type="evidence" value="ECO:0007669"/>
    <property type="project" value="UniProtKB-KW"/>
</dbReference>
<dbReference type="SUPFAM" id="SSF54001">
    <property type="entry name" value="Cysteine proteinases"/>
    <property type="match status" value="1"/>
</dbReference>
<feature type="compositionally biased region" description="Low complexity" evidence="3">
    <location>
        <begin position="149"/>
        <end position="169"/>
    </location>
</feature>
<keyword evidence="5" id="KW-0378">Hydrolase</keyword>
<feature type="non-terminal residue" evidence="5">
    <location>
        <position position="1"/>
    </location>
</feature>
<dbReference type="PANTHER" id="PTHR21646:SF23">
    <property type="entry name" value="UBIQUITIN CARBOXYL-TERMINAL HYDROLASE USP2"/>
    <property type="match status" value="1"/>
</dbReference>
<dbReference type="InterPro" id="IPR050185">
    <property type="entry name" value="Ub_carboxyl-term_hydrolase"/>
</dbReference>
<dbReference type="Proteomes" id="UP000825002">
    <property type="component" value="Unassembled WGS sequence"/>
</dbReference>
<name>A0ABQ7S960_9ACAR</name>
<dbReference type="InterPro" id="IPR018200">
    <property type="entry name" value="USP_CS"/>
</dbReference>
<organism evidence="5 6">
    <name type="scientific">Fragariocoptes setiger</name>
    <dbReference type="NCBI Taxonomy" id="1670756"/>
    <lineage>
        <taxon>Eukaryota</taxon>
        <taxon>Metazoa</taxon>
        <taxon>Ecdysozoa</taxon>
        <taxon>Arthropoda</taxon>
        <taxon>Chelicerata</taxon>
        <taxon>Arachnida</taxon>
        <taxon>Acari</taxon>
        <taxon>Acariformes</taxon>
        <taxon>Trombidiformes</taxon>
        <taxon>Prostigmata</taxon>
        <taxon>Eupodina</taxon>
        <taxon>Eriophyoidea</taxon>
        <taxon>Phytoptidae</taxon>
        <taxon>Fragariocoptes</taxon>
    </lineage>
</organism>
<evidence type="ECO:0000256" key="2">
    <source>
        <dbReference type="ARBA" id="ARBA00012759"/>
    </source>
</evidence>
<dbReference type="EMBL" id="JAIFTH010000341">
    <property type="protein sequence ID" value="KAG9509775.1"/>
    <property type="molecule type" value="Genomic_DNA"/>
</dbReference>
<dbReference type="InterPro" id="IPR038765">
    <property type="entry name" value="Papain-like_cys_pep_sf"/>
</dbReference>
<comment type="catalytic activity">
    <reaction evidence="1">
        <text>Thiol-dependent hydrolysis of ester, thioester, amide, peptide and isopeptide bonds formed by the C-terminal Gly of ubiquitin (a 76-residue protein attached to proteins as an intracellular targeting signal).</text>
        <dbReference type="EC" id="3.4.19.12"/>
    </reaction>
</comment>
<dbReference type="Pfam" id="PF00443">
    <property type="entry name" value="UCH"/>
    <property type="match status" value="1"/>
</dbReference>
<feature type="region of interest" description="Disordered" evidence="3">
    <location>
        <begin position="149"/>
        <end position="196"/>
    </location>
</feature>
<proteinExistence type="predicted"/>
<evidence type="ECO:0000313" key="6">
    <source>
        <dbReference type="Proteomes" id="UP000825002"/>
    </source>
</evidence>
<gene>
    <name evidence="5" type="primary">USP2</name>
    <name evidence="5" type="ORF">GZH46_01694</name>
</gene>
<dbReference type="InterPro" id="IPR028889">
    <property type="entry name" value="USP"/>
</dbReference>
<dbReference type="EC" id="3.4.19.12" evidence="2"/>
<evidence type="ECO:0000313" key="5">
    <source>
        <dbReference type="EMBL" id="KAG9509775.1"/>
    </source>
</evidence>
<evidence type="ECO:0000256" key="3">
    <source>
        <dbReference type="SAM" id="MobiDB-lite"/>
    </source>
</evidence>
<feature type="domain" description="USP" evidence="4">
    <location>
        <begin position="201"/>
        <end position="545"/>
    </location>
</feature>
<feature type="region of interest" description="Disordered" evidence="3">
    <location>
        <begin position="92"/>
        <end position="121"/>
    </location>
</feature>
<sequence>SSVCAYSPAYASSSASAGRYAGTNSSLASPSSTLSIGHYKPITPSSLSSTSTYIPKSSYNSLSRYSTSNVSASTNRYSTFYTNNESTADLLDRYSSSSSSSSTAPMNRTSSARSLSSSSSSGISSVSSYLLSNSSASSTASSSASAYASSSSPLSSTPSTRTLTLPSSSKYSREHSQYGSNKYEARTGAARRVSPPGDLARGLTNLGNTCYMNAVLQALYSIDAFRSLILRSCGKSLCNELRNLFRKMRIDSDTDCNYTSSYSDSVSPSEFRQSFARAHARHKSFAGFGQHDAQEFLRYLVSACHDELNVASPSTCSSNNTEIASADEAWRSYRRRVDDSALVDLFVGQLRSTIECSECSNRSHCWDPFWDLALSLGSSNNSLGGSYSSRSTLLSSATSSKVSSVADALALFCAKETLDDNERPYCSRCCRATRATKLITIERAPRVLVLQLKKFTNDGYKLHSSALTVENRLQLETTGGRHVDYSLRSCISHHGYSATSGHYTCTSCYGDTRWFHFNDSSVHEVNDCDTELEFRDAYVLFYVRDSESTATASSRL</sequence>
<dbReference type="InterPro" id="IPR001394">
    <property type="entry name" value="Peptidase_C19_UCH"/>
</dbReference>
<protein>
    <recommendedName>
        <fullName evidence="2">ubiquitinyl hydrolase 1</fullName>
        <ecNumber evidence="2">3.4.19.12</ecNumber>
    </recommendedName>
</protein>
<comment type="caution">
    <text evidence="5">The sequence shown here is derived from an EMBL/GenBank/DDBJ whole genome shotgun (WGS) entry which is preliminary data.</text>
</comment>
<dbReference type="PROSITE" id="PS50235">
    <property type="entry name" value="USP_3"/>
    <property type="match status" value="1"/>
</dbReference>
<feature type="compositionally biased region" description="Low complexity" evidence="3">
    <location>
        <begin position="109"/>
        <end position="121"/>
    </location>
</feature>
<dbReference type="Gene3D" id="3.90.70.10">
    <property type="entry name" value="Cysteine proteinases"/>
    <property type="match status" value="1"/>
</dbReference>
<reference evidence="5 6" key="1">
    <citation type="submission" date="2020-10" db="EMBL/GenBank/DDBJ databases">
        <authorList>
            <person name="Klimov P.B."/>
            <person name="Dyachkov S.M."/>
            <person name="Chetverikov P.E."/>
        </authorList>
    </citation>
    <scope>NUCLEOTIDE SEQUENCE [LARGE SCALE GENOMIC DNA]</scope>
    <source>
        <strain evidence="5">BMOC 18-1129-001#AD2665</strain>
        <tissue evidence="5">Entire mites</tissue>
    </source>
</reference>
<accession>A0ABQ7S960</accession>